<dbReference type="PROSITE" id="PS50896">
    <property type="entry name" value="LISH"/>
    <property type="match status" value="1"/>
</dbReference>
<dbReference type="InterPro" id="IPR015943">
    <property type="entry name" value="WD40/YVTN_repeat-like_dom_sf"/>
</dbReference>
<protein>
    <submittedName>
        <fullName evidence="1">BQ5605_C034g11265 protein</fullName>
    </submittedName>
</protein>
<accession>A0A2X0N9J0</accession>
<name>A0A2X0N9J0_9BASI</name>
<dbReference type="Proteomes" id="UP000249464">
    <property type="component" value="Unassembled WGS sequence"/>
</dbReference>
<dbReference type="EMBL" id="FQNC01000065">
    <property type="protein sequence ID" value="SGY99082.1"/>
    <property type="molecule type" value="Genomic_DNA"/>
</dbReference>
<dbReference type="STRING" id="796604.A0A2X0N9J0"/>
<evidence type="ECO:0000313" key="1">
    <source>
        <dbReference type="EMBL" id="SGY99082.1"/>
    </source>
</evidence>
<gene>
    <name evidence="1" type="primary">BQ5605_C034g11265</name>
    <name evidence="1" type="ORF">BQ5605_C034G11265</name>
</gene>
<reference evidence="1 2" key="1">
    <citation type="submission" date="2016-11" db="EMBL/GenBank/DDBJ databases">
        <authorList>
            <person name="Jaros S."/>
            <person name="Januszkiewicz K."/>
            <person name="Wedrychowicz H."/>
        </authorList>
    </citation>
    <scope>NUCLEOTIDE SEQUENCE [LARGE SCALE GENOMIC DNA]</scope>
</reference>
<organism evidence="1 2">
    <name type="scientific">Microbotryum silenes-dioicae</name>
    <dbReference type="NCBI Taxonomy" id="796604"/>
    <lineage>
        <taxon>Eukaryota</taxon>
        <taxon>Fungi</taxon>
        <taxon>Dikarya</taxon>
        <taxon>Basidiomycota</taxon>
        <taxon>Pucciniomycotina</taxon>
        <taxon>Microbotryomycetes</taxon>
        <taxon>Microbotryales</taxon>
        <taxon>Microbotryaceae</taxon>
        <taxon>Microbotryum</taxon>
    </lineage>
</organism>
<dbReference type="Gene3D" id="2.130.10.10">
    <property type="entry name" value="YVTN repeat-like/Quinoprotein amine dehydrogenase"/>
    <property type="match status" value="1"/>
</dbReference>
<dbReference type="SUPFAM" id="SSF50978">
    <property type="entry name" value="WD40 repeat-like"/>
    <property type="match status" value="1"/>
</dbReference>
<dbReference type="InterPro" id="IPR006594">
    <property type="entry name" value="LisH"/>
</dbReference>
<sequence>MTHDPFNTRAYGSLQDLTHRLVAQWLQKQGYSDTLAHLSSESEVPIPRLLNDKRYTLDPLLTDLIEDHLHRLAAQTANQAEAIPFKAELAQLVGSIPKLQLPNRLTTPIRDLANFLTVQVGLWPRRRWDSDTLSFKRYYDAHFHSWSFPKPASYAYVVSLNSNSEWIPSIYTTSVDSLKIFNRFDASLLDTIPLPSPIISFALHRRIGLFSTMQGSTHLIDLVTRKVKQVLRDHTKYVVGTLFDSDQGKWAMTWARDNSLRIYEFEYKQGETEEIVLEGEESDEFASEPEVRLIERHVVHTVTNPEAAVFLPGATHLVYTARDDHLLHEVVLPQTEDESNAWSTNGINLNENGDDCLQIALHPTLPILSLQTSTENARILLYAFHSPHRLATLHTQAIQTDYFQPKHVWLPSGNAVVVTSEDGILRIVGIGGRLIKEVAAHGAAVPDEEEDGLELSERAHVRRVKVKGSSVIKGVTCVEDEDGLSIWSCGFDKTVKRIH</sequence>
<dbReference type="AlphaFoldDB" id="A0A2X0N9J0"/>
<keyword evidence="2" id="KW-1185">Reference proteome</keyword>
<proteinExistence type="predicted"/>
<evidence type="ECO:0000313" key="2">
    <source>
        <dbReference type="Proteomes" id="UP000249464"/>
    </source>
</evidence>
<dbReference type="InterPro" id="IPR036322">
    <property type="entry name" value="WD40_repeat_dom_sf"/>
</dbReference>